<feature type="transmembrane region" description="Helical" evidence="1">
    <location>
        <begin position="34"/>
        <end position="52"/>
    </location>
</feature>
<accession>A0A1F5N1D6</accession>
<name>A0A1F5N1D6_9BACT</name>
<keyword evidence="1" id="KW-1133">Transmembrane helix</keyword>
<evidence type="ECO:0000256" key="1">
    <source>
        <dbReference type="SAM" id="Phobius"/>
    </source>
</evidence>
<gene>
    <name evidence="2" type="ORF">A2617_02385</name>
</gene>
<proteinExistence type="predicted"/>
<dbReference type="Proteomes" id="UP000177135">
    <property type="component" value="Unassembled WGS sequence"/>
</dbReference>
<feature type="transmembrane region" description="Helical" evidence="1">
    <location>
        <begin position="7"/>
        <end position="28"/>
    </location>
</feature>
<feature type="transmembrane region" description="Helical" evidence="1">
    <location>
        <begin position="64"/>
        <end position="83"/>
    </location>
</feature>
<sequence length="84" mass="9616">MKSINLHLNVIWILTISSPIFILAFILFRFSPGLQFQILILAALVYFAVALLHHYRERTLTLEIIIEYILIAVLALLVLQGVIL</sequence>
<dbReference type="EMBL" id="MFEC01000011">
    <property type="protein sequence ID" value="OGE71393.1"/>
    <property type="molecule type" value="Genomic_DNA"/>
</dbReference>
<evidence type="ECO:0000313" key="3">
    <source>
        <dbReference type="Proteomes" id="UP000177135"/>
    </source>
</evidence>
<evidence type="ECO:0000313" key="2">
    <source>
        <dbReference type="EMBL" id="OGE71393.1"/>
    </source>
</evidence>
<reference evidence="2 3" key="1">
    <citation type="journal article" date="2016" name="Nat. Commun.">
        <title>Thousands of microbial genomes shed light on interconnected biogeochemical processes in an aquifer system.</title>
        <authorList>
            <person name="Anantharaman K."/>
            <person name="Brown C.T."/>
            <person name="Hug L.A."/>
            <person name="Sharon I."/>
            <person name="Castelle C.J."/>
            <person name="Probst A.J."/>
            <person name="Thomas B.C."/>
            <person name="Singh A."/>
            <person name="Wilkins M.J."/>
            <person name="Karaoz U."/>
            <person name="Brodie E.L."/>
            <person name="Williams K.H."/>
            <person name="Hubbard S.S."/>
            <person name="Banfield J.F."/>
        </authorList>
    </citation>
    <scope>NUCLEOTIDE SEQUENCE [LARGE SCALE GENOMIC DNA]</scope>
</reference>
<comment type="caution">
    <text evidence="2">The sequence shown here is derived from an EMBL/GenBank/DDBJ whole genome shotgun (WGS) entry which is preliminary data.</text>
</comment>
<keyword evidence="1" id="KW-0812">Transmembrane</keyword>
<dbReference type="AlphaFoldDB" id="A0A1F5N1D6"/>
<protein>
    <submittedName>
        <fullName evidence="2">Uncharacterized protein</fullName>
    </submittedName>
</protein>
<keyword evidence="1" id="KW-0472">Membrane</keyword>
<organism evidence="2 3">
    <name type="scientific">Candidatus Daviesbacteria bacterium RIFOXYD1_FULL_41_10</name>
    <dbReference type="NCBI Taxonomy" id="1797801"/>
    <lineage>
        <taxon>Bacteria</taxon>
        <taxon>Candidatus Daviesiibacteriota</taxon>
    </lineage>
</organism>